<feature type="chain" id="PRO_5046887924" evidence="1">
    <location>
        <begin position="23"/>
        <end position="295"/>
    </location>
</feature>
<organism evidence="3 4">
    <name type="scientific">Dyella nitratireducens</name>
    <dbReference type="NCBI Taxonomy" id="1849580"/>
    <lineage>
        <taxon>Bacteria</taxon>
        <taxon>Pseudomonadati</taxon>
        <taxon>Pseudomonadota</taxon>
        <taxon>Gammaproteobacteria</taxon>
        <taxon>Lysobacterales</taxon>
        <taxon>Rhodanobacteraceae</taxon>
        <taxon>Dyella</taxon>
    </lineage>
</organism>
<dbReference type="InterPro" id="IPR001279">
    <property type="entry name" value="Metallo-B-lactamas"/>
</dbReference>
<dbReference type="CDD" id="cd16290">
    <property type="entry name" value="AIM-1_SMB-1-like_MBL-B3"/>
    <property type="match status" value="1"/>
</dbReference>
<keyword evidence="4" id="KW-1185">Reference proteome</keyword>
<dbReference type="Proteomes" id="UP000620046">
    <property type="component" value="Unassembled WGS sequence"/>
</dbReference>
<sequence>MKPWFALCATLLACAMAHASTAADADFRATWTQPQKPFRIYGNTYYVGSHGLSAILITSPKGHVLIDGTLPENAAMIESNIRALGFHVQDIKLILNSHAHGDHAGAIAALAHDSGAPVAASAKSAKMMERGGDDPDDPQHGMAPFYPKVAKIRVLANGETVHVGPLALQMHAMPGHTPGSTGWTWRSCEGKRCLSIVYADSISLLSTNDYRYTDSTHPERLAGYRHALAMLAALPCDIMLTPHPRDGFFEKAAGIAPGKPNPLIDMQACKAYAGEGKQNLEERIQQETGAQKATH</sequence>
<dbReference type="NCBIfam" id="NF033105">
    <property type="entry name" value="bla_subclass_B3"/>
    <property type="match status" value="1"/>
</dbReference>
<evidence type="ECO:0000259" key="2">
    <source>
        <dbReference type="SMART" id="SM00849"/>
    </source>
</evidence>
<dbReference type="PANTHER" id="PTHR42951:SF17">
    <property type="entry name" value="METALLO-BETA-LACTAMASE DOMAIN-CONTAINING PROTEIN"/>
    <property type="match status" value="1"/>
</dbReference>
<feature type="signal peptide" evidence="1">
    <location>
        <begin position="1"/>
        <end position="22"/>
    </location>
</feature>
<dbReference type="InterPro" id="IPR036866">
    <property type="entry name" value="RibonucZ/Hydroxyglut_hydro"/>
</dbReference>
<gene>
    <name evidence="3" type="ORF">GCM10010981_06650</name>
</gene>
<dbReference type="NCBIfam" id="NF012229">
    <property type="entry name" value="bla_class_B_core"/>
    <property type="match status" value="1"/>
</dbReference>
<proteinExistence type="predicted"/>
<evidence type="ECO:0000256" key="1">
    <source>
        <dbReference type="SAM" id="SignalP"/>
    </source>
</evidence>
<dbReference type="RefSeq" id="WP_188792841.1">
    <property type="nucleotide sequence ID" value="NZ_BMJA01000001.1"/>
</dbReference>
<dbReference type="InterPro" id="IPR050855">
    <property type="entry name" value="NDM-1-like"/>
</dbReference>
<dbReference type="Gene3D" id="3.60.15.10">
    <property type="entry name" value="Ribonuclease Z/Hydroxyacylglutathione hydrolase-like"/>
    <property type="match status" value="1"/>
</dbReference>
<accession>A0ABQ1FMR8</accession>
<name>A0ABQ1FMR8_9GAMM</name>
<comment type="caution">
    <text evidence="3">The sequence shown here is derived from an EMBL/GenBank/DDBJ whole genome shotgun (WGS) entry which is preliminary data.</text>
</comment>
<evidence type="ECO:0000313" key="4">
    <source>
        <dbReference type="Proteomes" id="UP000620046"/>
    </source>
</evidence>
<dbReference type="PANTHER" id="PTHR42951">
    <property type="entry name" value="METALLO-BETA-LACTAMASE DOMAIN-CONTAINING"/>
    <property type="match status" value="1"/>
</dbReference>
<reference evidence="4" key="1">
    <citation type="journal article" date="2019" name="Int. J. Syst. Evol. Microbiol.">
        <title>The Global Catalogue of Microorganisms (GCM) 10K type strain sequencing project: providing services to taxonomists for standard genome sequencing and annotation.</title>
        <authorList>
            <consortium name="The Broad Institute Genomics Platform"/>
            <consortium name="The Broad Institute Genome Sequencing Center for Infectious Disease"/>
            <person name="Wu L."/>
            <person name="Ma J."/>
        </authorList>
    </citation>
    <scope>NUCLEOTIDE SEQUENCE [LARGE SCALE GENOMIC DNA]</scope>
    <source>
        <strain evidence="4">CGMCC 1.15439</strain>
    </source>
</reference>
<protein>
    <submittedName>
        <fullName evidence="3">Subclass B3 metallo-beta-lactamase BJP-1</fullName>
    </submittedName>
</protein>
<dbReference type="SMART" id="SM00849">
    <property type="entry name" value="Lactamase_B"/>
    <property type="match status" value="1"/>
</dbReference>
<dbReference type="SUPFAM" id="SSF56281">
    <property type="entry name" value="Metallo-hydrolase/oxidoreductase"/>
    <property type="match status" value="1"/>
</dbReference>
<keyword evidence="1" id="KW-0732">Signal</keyword>
<feature type="domain" description="Metallo-beta-lactamase" evidence="2">
    <location>
        <begin position="51"/>
        <end position="243"/>
    </location>
</feature>
<dbReference type="EMBL" id="BMJA01000001">
    <property type="protein sequence ID" value="GGA21179.1"/>
    <property type="molecule type" value="Genomic_DNA"/>
</dbReference>
<evidence type="ECO:0000313" key="3">
    <source>
        <dbReference type="EMBL" id="GGA21179.1"/>
    </source>
</evidence>
<dbReference type="Pfam" id="PF00753">
    <property type="entry name" value="Lactamase_B"/>
    <property type="match status" value="1"/>
</dbReference>